<dbReference type="EMBL" id="JALJOV010000170">
    <property type="protein sequence ID" value="KAK9866327.1"/>
    <property type="molecule type" value="Genomic_DNA"/>
</dbReference>
<dbReference type="PANTHER" id="PTHR12901">
    <property type="entry name" value="SPERM PROTEIN HOMOLOG"/>
    <property type="match status" value="1"/>
</dbReference>
<evidence type="ECO:0000259" key="5">
    <source>
        <dbReference type="Pfam" id="PF03364"/>
    </source>
</evidence>
<dbReference type="SUPFAM" id="SSF55961">
    <property type="entry name" value="Bet v1-like"/>
    <property type="match status" value="1"/>
</dbReference>
<comment type="function">
    <text evidence="3">Required for the function of coenzyme Q in the respiratory chain. May serve as a chaperone or may be involved in the transport of Q6 from its site of synthesis to the catalytic sites of the respiratory complexes.</text>
</comment>
<evidence type="ECO:0000256" key="2">
    <source>
        <dbReference type="ARBA" id="ARBA00011814"/>
    </source>
</evidence>
<keyword evidence="7" id="KW-1185">Reference proteome</keyword>
<evidence type="ECO:0000313" key="7">
    <source>
        <dbReference type="Proteomes" id="UP001485043"/>
    </source>
</evidence>
<dbReference type="GO" id="GO:0048039">
    <property type="term" value="F:ubiquinone binding"/>
    <property type="evidence" value="ECO:0007669"/>
    <property type="project" value="InterPro"/>
</dbReference>
<dbReference type="Proteomes" id="UP001485043">
    <property type="component" value="Unassembled WGS sequence"/>
</dbReference>
<feature type="region of interest" description="Disordered" evidence="4">
    <location>
        <begin position="305"/>
        <end position="354"/>
    </location>
</feature>
<comment type="subunit">
    <text evidence="2">Interacts with coenzyme Q.</text>
</comment>
<evidence type="ECO:0000256" key="1">
    <source>
        <dbReference type="ARBA" id="ARBA00006885"/>
    </source>
</evidence>
<feature type="compositionally biased region" description="Low complexity" evidence="4">
    <location>
        <begin position="313"/>
        <end position="324"/>
    </location>
</feature>
<dbReference type="GO" id="GO:0045333">
    <property type="term" value="P:cellular respiration"/>
    <property type="evidence" value="ECO:0007669"/>
    <property type="project" value="InterPro"/>
</dbReference>
<dbReference type="Gene3D" id="3.30.530.20">
    <property type="match status" value="1"/>
</dbReference>
<feature type="compositionally biased region" description="Low complexity" evidence="4">
    <location>
        <begin position="343"/>
        <end position="354"/>
    </location>
</feature>
<dbReference type="InterPro" id="IPR044996">
    <property type="entry name" value="COQ10-like"/>
</dbReference>
<dbReference type="Pfam" id="PF03364">
    <property type="entry name" value="Polyketide_cyc"/>
    <property type="match status" value="1"/>
</dbReference>
<gene>
    <name evidence="6" type="ORF">WJX84_003079</name>
</gene>
<organism evidence="6 7">
    <name type="scientific">Apatococcus fuscideae</name>
    <dbReference type="NCBI Taxonomy" id="2026836"/>
    <lineage>
        <taxon>Eukaryota</taxon>
        <taxon>Viridiplantae</taxon>
        <taxon>Chlorophyta</taxon>
        <taxon>core chlorophytes</taxon>
        <taxon>Trebouxiophyceae</taxon>
        <taxon>Chlorellales</taxon>
        <taxon>Chlorellaceae</taxon>
        <taxon>Apatococcus</taxon>
    </lineage>
</organism>
<accession>A0AAW1TCP6</accession>
<dbReference type="InterPro" id="IPR005031">
    <property type="entry name" value="COQ10_START"/>
</dbReference>
<reference evidence="6 7" key="1">
    <citation type="journal article" date="2024" name="Nat. Commun.">
        <title>Phylogenomics reveals the evolutionary origins of lichenization in chlorophyte algae.</title>
        <authorList>
            <person name="Puginier C."/>
            <person name="Libourel C."/>
            <person name="Otte J."/>
            <person name="Skaloud P."/>
            <person name="Haon M."/>
            <person name="Grisel S."/>
            <person name="Petersen M."/>
            <person name="Berrin J.G."/>
            <person name="Delaux P.M."/>
            <person name="Dal Grande F."/>
            <person name="Keller J."/>
        </authorList>
    </citation>
    <scope>NUCLEOTIDE SEQUENCE [LARGE SCALE GENOMIC DNA]</scope>
    <source>
        <strain evidence="6 7">SAG 2523</strain>
    </source>
</reference>
<feature type="region of interest" description="Disordered" evidence="4">
    <location>
        <begin position="32"/>
        <end position="157"/>
    </location>
</feature>
<feature type="compositionally biased region" description="Polar residues" evidence="4">
    <location>
        <begin position="188"/>
        <end position="206"/>
    </location>
</feature>
<dbReference type="CDD" id="cd07813">
    <property type="entry name" value="COQ10p_like"/>
    <property type="match status" value="1"/>
</dbReference>
<dbReference type="GO" id="GO:0005739">
    <property type="term" value="C:mitochondrion"/>
    <property type="evidence" value="ECO:0007669"/>
    <property type="project" value="TreeGrafter"/>
</dbReference>
<evidence type="ECO:0000256" key="4">
    <source>
        <dbReference type="SAM" id="MobiDB-lite"/>
    </source>
</evidence>
<feature type="region of interest" description="Disordered" evidence="4">
    <location>
        <begin position="173"/>
        <end position="207"/>
    </location>
</feature>
<comment type="similarity">
    <text evidence="1">Belongs to the COQ10 family.</text>
</comment>
<name>A0AAW1TCP6_9CHLO</name>
<dbReference type="PANTHER" id="PTHR12901:SF10">
    <property type="entry name" value="COENZYME Q-BINDING PROTEIN COQ10, MITOCHONDRIAL"/>
    <property type="match status" value="1"/>
</dbReference>
<evidence type="ECO:0000313" key="6">
    <source>
        <dbReference type="EMBL" id="KAK9866327.1"/>
    </source>
</evidence>
<dbReference type="AlphaFoldDB" id="A0AAW1TCP6"/>
<protein>
    <recommendedName>
        <fullName evidence="5">Coenzyme Q-binding protein COQ10 START domain-containing protein</fullName>
    </recommendedName>
</protein>
<feature type="domain" description="Coenzyme Q-binding protein COQ10 START" evidence="5">
    <location>
        <begin position="365"/>
        <end position="493"/>
    </location>
</feature>
<comment type="caution">
    <text evidence="6">The sequence shown here is derived from an EMBL/GenBank/DDBJ whole genome shotgun (WGS) entry which is preliminary data.</text>
</comment>
<evidence type="ECO:0000256" key="3">
    <source>
        <dbReference type="ARBA" id="ARBA00024947"/>
    </source>
</evidence>
<sequence>MDMNPRADVAAAQPKAALPDYADRLDLESDVDVKQFEQSGPCGAHYSQAGIEAAEEEQTRGSKVQASSAKGQKEPLQSSHPTSMQPQSIDDDAMPALQSPAAYSPSAPQPLHQQDSQAVSDLPISIPRPTGSASPTPPRQAEQDRSSASMLPTPESTEKSLFNRLEDQYISIQRFPTGSESPDRLQSRGRNAASQTQAPIADSTASWMKRSISPCKSTTSHVPRSLPIDKRAKLTPEALDMLRTHDEMRDKAYLEWLARKNYEARMAKAQDAARRARRAAEIREELKSHDAEVLEASMARWPISVPVSIQGDQQRSQSRRPSPQMRNRTREDGWQDPKNPLNSSADVTSDSSAVESKKYTERRLIGYSPQQLYTVVSGIEHYKDFVPWCVRSEVLDRPSADYLEAELEVGFKLFTERYTSKVTLHKPDKVFSTVADSTLFDHLDSTWEFHKGPTPTTTWLTFGVDFAFKSPLYKHVATVFFDEVVKRMMNAFENRCRALYGPSQAHRSPPQQRHMAA</sequence>
<dbReference type="InterPro" id="IPR023393">
    <property type="entry name" value="START-like_dom_sf"/>
</dbReference>
<feature type="compositionally biased region" description="Low complexity" evidence="4">
    <location>
        <begin position="95"/>
        <end position="111"/>
    </location>
</feature>
<feature type="compositionally biased region" description="Polar residues" evidence="4">
    <location>
        <begin position="61"/>
        <end position="88"/>
    </location>
</feature>
<proteinExistence type="inferred from homology"/>